<reference evidence="1 2" key="1">
    <citation type="submission" date="2023-11" db="EMBL/GenBank/DDBJ databases">
        <title>Arctic aerobic anoxygenic photoheterotroph Sediminicoccus rosea KRV36 adapts its photosynthesis to long days of polar summer.</title>
        <authorList>
            <person name="Tomasch J."/>
            <person name="Kopejtka K."/>
            <person name="Bily T."/>
            <person name="Gardiner A.T."/>
            <person name="Gardian Z."/>
            <person name="Shivaramu S."/>
            <person name="Koblizek M."/>
            <person name="Engelhardt F."/>
            <person name="Kaftan D."/>
        </authorList>
    </citation>
    <scope>NUCLEOTIDE SEQUENCE [LARGE SCALE GENOMIC DNA]</scope>
    <source>
        <strain evidence="1 2">R-30</strain>
    </source>
</reference>
<proteinExistence type="predicted"/>
<evidence type="ECO:0008006" key="3">
    <source>
        <dbReference type="Google" id="ProtNLM"/>
    </source>
</evidence>
<dbReference type="RefSeq" id="WP_318650365.1">
    <property type="nucleotide sequence ID" value="NZ_CP137852.1"/>
</dbReference>
<protein>
    <recommendedName>
        <fullName evidence="3">DUF4258 domain-containing protein</fullName>
    </recommendedName>
</protein>
<name>A0ABZ0PM44_9PROT</name>
<evidence type="ECO:0000313" key="1">
    <source>
        <dbReference type="EMBL" id="WPB86393.1"/>
    </source>
</evidence>
<accession>A0ABZ0PM44</accession>
<organism evidence="1 2">
    <name type="scientific">Sediminicoccus rosea</name>
    <dbReference type="NCBI Taxonomy" id="1225128"/>
    <lineage>
        <taxon>Bacteria</taxon>
        <taxon>Pseudomonadati</taxon>
        <taxon>Pseudomonadota</taxon>
        <taxon>Alphaproteobacteria</taxon>
        <taxon>Acetobacterales</taxon>
        <taxon>Roseomonadaceae</taxon>
        <taxon>Sediminicoccus</taxon>
    </lineage>
</organism>
<keyword evidence="2" id="KW-1185">Reference proteome</keyword>
<dbReference type="Proteomes" id="UP001305521">
    <property type="component" value="Chromosome"/>
</dbReference>
<sequence length="116" mass="12672">MQTTAADEISFTHHALARIRQRGVRAEALSLVLAEADQGHHVGGGAVAEHISREKRKRLERGGIPVAVLEAACQLVVVFAENGSVMTVISHPSHRGRVYLGADRTNPRRHAARTRR</sequence>
<evidence type="ECO:0000313" key="2">
    <source>
        <dbReference type="Proteomes" id="UP001305521"/>
    </source>
</evidence>
<dbReference type="EMBL" id="CP137852">
    <property type="protein sequence ID" value="WPB86393.1"/>
    <property type="molecule type" value="Genomic_DNA"/>
</dbReference>
<gene>
    <name evidence="1" type="ORF">R9Z33_05845</name>
</gene>